<dbReference type="GeneID" id="92712219"/>
<keyword evidence="7" id="KW-1133">Transmembrane helix</keyword>
<feature type="signal peptide" evidence="8">
    <location>
        <begin position="1"/>
        <end position="21"/>
    </location>
</feature>
<sequence>MNNIRILCILLLFLPHGSLEAQNDGELIRLCFEAAKRKNVEGYSAVCRYLYTIEEYPEVLLVYADSIRQLAIRDKSLNAFLEYYSWSGEAYFMKGDFPGGFDWKRKALVLAERTKQMGDAVAICSDIGYYYNVATRYDSARYYLKKGIYIAENMPERSNQYLTMLTNYASSFLFEGKTDSALVHTLKVKEQSFLEKDTAMLIENLNQLGAIYRRKKNLDACIRYFEQALSLCEAQGNFGIAAYIYGNIATVYSEWKRPKDAIPFSEKALKYALKLGTPQMIGICYVNLGAILCNIEGKREESIATLRKALPVLQKVNNERRLCEAYNHLTNAFRKLGQTDSAMVYLRKLDGLVGELKTDVERFRYYEAKAPLLQANRRFMEAISYYHKMIDLIDHGIYDTKDYDYFLNLSVCYHAIHDDASAYKHLQKAYALRDSANNRKYAEHLSDFSVKYQTKEKELEIVTLKREQLEQETYMLRHRIIVGSVISLLVILLLGLLYARQRQRARIVLLASAASEKEHQFVELQKETELRLTRKYIDGLESERGRMATELHDDVCNSLLALEMNIRTISAEESPGLGEQLDLLSNTRERVRTLSHELMPPAFQYATLDEMLADYVLHLSLPENMYAEYHSTEGVDWNSVPKLIGFECYRIVQEAVSNAVKYAGSACVRVNLALENNNLSILVTDDGKGFDMSKKTKGIGLRTIWQRAETIGAKVELTSAPGEGTRLKVNVLI</sequence>
<dbReference type="AlphaFoldDB" id="A0A1M6FB98"/>
<evidence type="ECO:0000256" key="5">
    <source>
        <dbReference type="ARBA" id="ARBA00023012"/>
    </source>
</evidence>
<dbReference type="Gene3D" id="3.30.565.10">
    <property type="entry name" value="Histidine kinase-like ATPase, C-terminal domain"/>
    <property type="match status" value="1"/>
</dbReference>
<keyword evidence="7" id="KW-0472">Membrane</keyword>
<dbReference type="Proteomes" id="UP000184192">
    <property type="component" value="Unassembled WGS sequence"/>
</dbReference>
<evidence type="ECO:0000259" key="9">
    <source>
        <dbReference type="PROSITE" id="PS50109"/>
    </source>
</evidence>
<dbReference type="PROSITE" id="PS50109">
    <property type="entry name" value="HIS_KIN"/>
    <property type="match status" value="1"/>
</dbReference>
<dbReference type="InterPro" id="IPR036890">
    <property type="entry name" value="HATPase_C_sf"/>
</dbReference>
<evidence type="ECO:0000256" key="3">
    <source>
        <dbReference type="ARBA" id="ARBA00022679"/>
    </source>
</evidence>
<feature type="chain" id="PRO_5012386994" description="histidine kinase" evidence="8">
    <location>
        <begin position="22"/>
        <end position="733"/>
    </location>
</feature>
<keyword evidence="3" id="KW-0808">Transferase</keyword>
<feature type="domain" description="Histidine kinase" evidence="9">
    <location>
        <begin position="650"/>
        <end position="733"/>
    </location>
</feature>
<evidence type="ECO:0000313" key="10">
    <source>
        <dbReference type="EMBL" id="SHI94926.1"/>
    </source>
</evidence>
<dbReference type="GO" id="GO:0000160">
    <property type="term" value="P:phosphorelay signal transduction system"/>
    <property type="evidence" value="ECO:0007669"/>
    <property type="project" value="UniProtKB-KW"/>
</dbReference>
<evidence type="ECO:0000313" key="11">
    <source>
        <dbReference type="Proteomes" id="UP000184192"/>
    </source>
</evidence>
<dbReference type="PANTHER" id="PTHR24421">
    <property type="entry name" value="NITRATE/NITRITE SENSOR PROTEIN NARX-RELATED"/>
    <property type="match status" value="1"/>
</dbReference>
<organism evidence="10 11">
    <name type="scientific">Bacteroides stercorirosoris</name>
    <dbReference type="NCBI Taxonomy" id="871324"/>
    <lineage>
        <taxon>Bacteria</taxon>
        <taxon>Pseudomonadati</taxon>
        <taxon>Bacteroidota</taxon>
        <taxon>Bacteroidia</taxon>
        <taxon>Bacteroidales</taxon>
        <taxon>Bacteroidaceae</taxon>
        <taxon>Bacteroides</taxon>
    </lineage>
</organism>
<dbReference type="EC" id="2.7.13.3" evidence="2"/>
<keyword evidence="5" id="KW-0902">Two-component regulatory system</keyword>
<keyword evidence="11" id="KW-1185">Reference proteome</keyword>
<feature type="repeat" description="TPR" evidence="6">
    <location>
        <begin position="202"/>
        <end position="235"/>
    </location>
</feature>
<name>A0A1M6FB98_9BACE</name>
<dbReference type="Pfam" id="PF13424">
    <property type="entry name" value="TPR_12"/>
    <property type="match status" value="1"/>
</dbReference>
<keyword evidence="4 10" id="KW-0418">Kinase</keyword>
<evidence type="ECO:0000256" key="4">
    <source>
        <dbReference type="ARBA" id="ARBA00022777"/>
    </source>
</evidence>
<protein>
    <recommendedName>
        <fullName evidence="2">histidine kinase</fullName>
        <ecNumber evidence="2">2.7.13.3</ecNumber>
    </recommendedName>
</protein>
<dbReference type="SUPFAM" id="SSF48452">
    <property type="entry name" value="TPR-like"/>
    <property type="match status" value="2"/>
</dbReference>
<dbReference type="InterPro" id="IPR005467">
    <property type="entry name" value="His_kinase_dom"/>
</dbReference>
<dbReference type="SMART" id="SM00028">
    <property type="entry name" value="TPR"/>
    <property type="match status" value="6"/>
</dbReference>
<reference evidence="11" key="1">
    <citation type="submission" date="2016-11" db="EMBL/GenBank/DDBJ databases">
        <authorList>
            <person name="Varghese N."/>
            <person name="Submissions S."/>
        </authorList>
    </citation>
    <scope>NUCLEOTIDE SEQUENCE [LARGE SCALE GENOMIC DNA]</scope>
    <source>
        <strain evidence="11">DSM 26884</strain>
    </source>
</reference>
<dbReference type="PROSITE" id="PS50005">
    <property type="entry name" value="TPR"/>
    <property type="match status" value="1"/>
</dbReference>
<dbReference type="eggNOG" id="COG4585">
    <property type="taxonomic scope" value="Bacteria"/>
</dbReference>
<dbReference type="InterPro" id="IPR011990">
    <property type="entry name" value="TPR-like_helical_dom_sf"/>
</dbReference>
<dbReference type="InterPro" id="IPR003594">
    <property type="entry name" value="HATPase_dom"/>
</dbReference>
<dbReference type="SUPFAM" id="SSF55874">
    <property type="entry name" value="ATPase domain of HSP90 chaperone/DNA topoisomerase II/histidine kinase"/>
    <property type="match status" value="1"/>
</dbReference>
<evidence type="ECO:0000256" key="1">
    <source>
        <dbReference type="ARBA" id="ARBA00000085"/>
    </source>
</evidence>
<accession>A0A1M6FB98</accession>
<keyword evidence="7" id="KW-0812">Transmembrane</keyword>
<dbReference type="PANTHER" id="PTHR24421:SF10">
    <property type="entry name" value="NITRATE_NITRITE SENSOR PROTEIN NARQ"/>
    <property type="match status" value="1"/>
</dbReference>
<dbReference type="CDD" id="cd16917">
    <property type="entry name" value="HATPase_UhpB-NarQ-NarX-like"/>
    <property type="match status" value="1"/>
</dbReference>
<dbReference type="RefSeq" id="WP_073313634.1">
    <property type="nucleotide sequence ID" value="NZ_FQZN01000011.1"/>
</dbReference>
<evidence type="ECO:0000256" key="7">
    <source>
        <dbReference type="SAM" id="Phobius"/>
    </source>
</evidence>
<feature type="transmembrane region" description="Helical" evidence="7">
    <location>
        <begin position="480"/>
        <end position="499"/>
    </location>
</feature>
<dbReference type="GO" id="GO:0004673">
    <property type="term" value="F:protein histidine kinase activity"/>
    <property type="evidence" value="ECO:0007669"/>
    <property type="project" value="UniProtKB-EC"/>
</dbReference>
<dbReference type="InterPro" id="IPR019734">
    <property type="entry name" value="TPR_rpt"/>
</dbReference>
<dbReference type="Gene3D" id="1.25.40.10">
    <property type="entry name" value="Tetratricopeptide repeat domain"/>
    <property type="match status" value="2"/>
</dbReference>
<keyword evidence="8" id="KW-0732">Signal</keyword>
<evidence type="ECO:0000256" key="6">
    <source>
        <dbReference type="PROSITE-ProRule" id="PRU00339"/>
    </source>
</evidence>
<comment type="catalytic activity">
    <reaction evidence="1">
        <text>ATP + protein L-histidine = ADP + protein N-phospho-L-histidine.</text>
        <dbReference type="EC" id="2.7.13.3"/>
    </reaction>
</comment>
<dbReference type="EMBL" id="FQZN01000011">
    <property type="protein sequence ID" value="SHI94926.1"/>
    <property type="molecule type" value="Genomic_DNA"/>
</dbReference>
<dbReference type="eggNOG" id="COG0457">
    <property type="taxonomic scope" value="Bacteria"/>
</dbReference>
<evidence type="ECO:0000256" key="2">
    <source>
        <dbReference type="ARBA" id="ARBA00012438"/>
    </source>
</evidence>
<gene>
    <name evidence="10" type="ORF">SAMN05444350_111125</name>
</gene>
<evidence type="ECO:0000256" key="8">
    <source>
        <dbReference type="SAM" id="SignalP"/>
    </source>
</evidence>
<keyword evidence="6" id="KW-0802">TPR repeat</keyword>
<dbReference type="Pfam" id="PF02518">
    <property type="entry name" value="HATPase_c"/>
    <property type="match status" value="1"/>
</dbReference>
<proteinExistence type="predicted"/>
<dbReference type="InterPro" id="IPR050482">
    <property type="entry name" value="Sensor_HK_TwoCompSys"/>
</dbReference>